<dbReference type="EMBL" id="VITY01000027">
    <property type="protein sequence ID" value="TWB86790.1"/>
    <property type="molecule type" value="Genomic_DNA"/>
</dbReference>
<reference evidence="2 3" key="1">
    <citation type="submission" date="2019-06" db="EMBL/GenBank/DDBJ databases">
        <title>Genomic Encyclopedia of Type Strains, Phase IV (KMG-V): Genome sequencing to study the core and pangenomes of soil and plant-associated prokaryotes.</title>
        <authorList>
            <person name="Whitman W."/>
        </authorList>
    </citation>
    <scope>NUCLEOTIDE SEQUENCE [LARGE SCALE GENOMIC DNA]</scope>
    <source>
        <strain evidence="2 3">BR 10355</strain>
    </source>
</reference>
<evidence type="ECO:0000313" key="3">
    <source>
        <dbReference type="Proteomes" id="UP000321304"/>
    </source>
</evidence>
<protein>
    <submittedName>
        <fullName evidence="2">Uncharacterized protein</fullName>
    </submittedName>
</protein>
<proteinExistence type="predicted"/>
<dbReference type="Proteomes" id="UP000321304">
    <property type="component" value="Unassembled WGS sequence"/>
</dbReference>
<evidence type="ECO:0000256" key="1">
    <source>
        <dbReference type="SAM" id="MobiDB-lite"/>
    </source>
</evidence>
<feature type="region of interest" description="Disordered" evidence="1">
    <location>
        <begin position="170"/>
        <end position="189"/>
    </location>
</feature>
<accession>A0A560L0T0</accession>
<organism evidence="2 3">
    <name type="scientific">Bradyrhizobium macuxiense</name>
    <dbReference type="NCBI Taxonomy" id="1755647"/>
    <lineage>
        <taxon>Bacteria</taxon>
        <taxon>Pseudomonadati</taxon>
        <taxon>Pseudomonadota</taxon>
        <taxon>Alphaproteobacteria</taxon>
        <taxon>Hyphomicrobiales</taxon>
        <taxon>Nitrobacteraceae</taxon>
        <taxon>Bradyrhizobium</taxon>
    </lineage>
</organism>
<evidence type="ECO:0000313" key="2">
    <source>
        <dbReference type="EMBL" id="TWB86790.1"/>
    </source>
</evidence>
<keyword evidence="3" id="KW-1185">Reference proteome</keyword>
<dbReference type="AlphaFoldDB" id="A0A560L0T0"/>
<comment type="caution">
    <text evidence="2">The sequence shown here is derived from an EMBL/GenBank/DDBJ whole genome shotgun (WGS) entry which is preliminary data.</text>
</comment>
<sequence length="189" mass="20479">MDLPRSSAWISTSRLYAARRHAGSGRRRGRPHPHGFQLVVHCEYSRRVATKSGSIKSLNVSIRWGCKWKARQMCCTLVASVRASSVRPGDLDSSDLYPLRDKPPAPVADCRFDQPNLPPLPCSACLPRRSERSGLSTPGLGSSCGVPPTPSAQSVLHRLGSGMQVAALSNARSPLSPTTWHSDATLTRI</sequence>
<gene>
    <name evidence="2" type="ORF">FBZ93_1274</name>
</gene>
<name>A0A560L0T0_9BRAD</name>